<organism evidence="2 3">
    <name type="scientific">Alternaria alternata</name>
    <name type="common">Alternaria rot fungus</name>
    <name type="synonym">Torula alternata</name>
    <dbReference type="NCBI Taxonomy" id="5599"/>
    <lineage>
        <taxon>Eukaryota</taxon>
        <taxon>Fungi</taxon>
        <taxon>Dikarya</taxon>
        <taxon>Ascomycota</taxon>
        <taxon>Pezizomycotina</taxon>
        <taxon>Dothideomycetes</taxon>
        <taxon>Pleosporomycetidae</taxon>
        <taxon>Pleosporales</taxon>
        <taxon>Pleosporineae</taxon>
        <taxon>Pleosporaceae</taxon>
        <taxon>Alternaria</taxon>
        <taxon>Alternaria sect. Alternaria</taxon>
        <taxon>Alternaria alternata complex</taxon>
    </lineage>
</organism>
<protein>
    <submittedName>
        <fullName evidence="2">Uncharacterized protein</fullName>
    </submittedName>
</protein>
<dbReference type="KEGG" id="aalt:CC77DRAFT_620974"/>
<evidence type="ECO:0000313" key="2">
    <source>
        <dbReference type="EMBL" id="OAG23727.1"/>
    </source>
</evidence>
<reference evidence="2 3" key="1">
    <citation type="submission" date="2016-05" db="EMBL/GenBank/DDBJ databases">
        <title>Comparative analysis of secretome profiles of manganese(II)-oxidizing ascomycete fungi.</title>
        <authorList>
            <consortium name="DOE Joint Genome Institute"/>
            <person name="Zeiner C.A."/>
            <person name="Purvine S.O."/>
            <person name="Zink E.M."/>
            <person name="Wu S."/>
            <person name="Pasa-Tolic L."/>
            <person name="Chaput D.L."/>
            <person name="Haridas S."/>
            <person name="Grigoriev I.V."/>
            <person name="Santelli C.M."/>
            <person name="Hansel C.M."/>
        </authorList>
    </citation>
    <scope>NUCLEOTIDE SEQUENCE [LARGE SCALE GENOMIC DNA]</scope>
    <source>
        <strain evidence="2 3">SRC1lrK2f</strain>
    </source>
</reference>
<name>A0A177DVQ3_ALTAL</name>
<evidence type="ECO:0000256" key="1">
    <source>
        <dbReference type="SAM" id="MobiDB-lite"/>
    </source>
</evidence>
<dbReference type="AlphaFoldDB" id="A0A177DVQ3"/>
<dbReference type="GeneID" id="29118081"/>
<dbReference type="RefSeq" id="XP_018389148.1">
    <property type="nucleotide sequence ID" value="XM_018532487.1"/>
</dbReference>
<dbReference type="VEuPathDB" id="FungiDB:CC77DRAFT_620974"/>
<keyword evidence="3" id="KW-1185">Reference proteome</keyword>
<evidence type="ECO:0000313" key="3">
    <source>
        <dbReference type="Proteomes" id="UP000077248"/>
    </source>
</evidence>
<dbReference type="Proteomes" id="UP000077248">
    <property type="component" value="Unassembled WGS sequence"/>
</dbReference>
<gene>
    <name evidence="2" type="ORF">CC77DRAFT_620974</name>
</gene>
<accession>A0A177DVQ3</accession>
<feature type="region of interest" description="Disordered" evidence="1">
    <location>
        <begin position="183"/>
        <end position="209"/>
    </location>
</feature>
<dbReference type="EMBL" id="KV441472">
    <property type="protein sequence ID" value="OAG23727.1"/>
    <property type="molecule type" value="Genomic_DNA"/>
</dbReference>
<proteinExistence type="predicted"/>
<sequence>MLSKLSSPEIPPNISCTCTECTTFLRPSFASKSHFPRNFSHSVLPATNTLPHAQAPTCIDKLSLAAYDAQTITSVTVPPVTKVLNRQRQLSVITSTIHTMANIRSAFPKTPGNFWCSNPHCRTRVPVVSRLTTTTGSRARPLCDEHIEQSFEVDRSHGPVGRYVAFSKGTDISETMDLYQPTGVESRWGSNDRDGAGKPELGPRISPLASRESLGSWESDNAEFVWDTKAFDSKLCW</sequence>